<evidence type="ECO:0000256" key="1">
    <source>
        <dbReference type="SAM" id="MobiDB-lite"/>
    </source>
</evidence>
<comment type="caution">
    <text evidence="2">The sequence shown here is derived from an EMBL/GenBank/DDBJ whole genome shotgun (WGS) entry which is preliminary data.</text>
</comment>
<organism evidence="2 3">
    <name type="scientific">Aeromonas enteropelogenes</name>
    <name type="common">Aeromonas trota</name>
    <dbReference type="NCBI Taxonomy" id="29489"/>
    <lineage>
        <taxon>Bacteria</taxon>
        <taxon>Pseudomonadati</taxon>
        <taxon>Pseudomonadota</taxon>
        <taxon>Gammaproteobacteria</taxon>
        <taxon>Aeromonadales</taxon>
        <taxon>Aeromonadaceae</taxon>
        <taxon>Aeromonas</taxon>
    </lineage>
</organism>
<evidence type="ECO:0000313" key="2">
    <source>
        <dbReference type="EMBL" id="KXU81578.1"/>
    </source>
</evidence>
<evidence type="ECO:0000313" key="3">
    <source>
        <dbReference type="Proteomes" id="UP000078435"/>
    </source>
</evidence>
<dbReference type="EMBL" id="JMGO02000002">
    <property type="protein sequence ID" value="KXU81578.1"/>
    <property type="molecule type" value="Genomic_DNA"/>
</dbReference>
<gene>
    <name evidence="2" type="ORF">LCR_07715</name>
</gene>
<reference evidence="2 3" key="1">
    <citation type="submission" date="2016-02" db="EMBL/GenBank/DDBJ databases">
        <title>Draft genome sequence of Aeromonas trota strain 1999lcr isolated from cerebrospinal fluid (CSF).</title>
        <authorList>
            <person name="Dallagassa C.B."/>
            <person name="Prediger K.C."/>
            <person name="Weiss V.A."/>
            <person name="Assis F.E."/>
            <person name="Baura V."/>
            <person name="Cruz L.M."/>
            <person name="Souza E.M."/>
            <person name="Pedrosa F.O."/>
            <person name="Fadel-Picheth C.M."/>
        </authorList>
    </citation>
    <scope>NUCLEOTIDE SEQUENCE [LARGE SCALE GENOMIC DNA]</scope>
    <source>
        <strain evidence="2 3">1999lcr</strain>
    </source>
</reference>
<feature type="region of interest" description="Disordered" evidence="1">
    <location>
        <begin position="123"/>
        <end position="156"/>
    </location>
</feature>
<dbReference type="Proteomes" id="UP000078435">
    <property type="component" value="Unassembled WGS sequence"/>
</dbReference>
<dbReference type="OrthoDB" id="5589028at2"/>
<proteinExistence type="predicted"/>
<protein>
    <submittedName>
        <fullName evidence="2">Uncharacterized protein</fullName>
    </submittedName>
</protein>
<accession>A0A175VMT7</accession>
<dbReference type="STRING" id="29489.VL01_09435"/>
<name>A0A175VMT7_AEREN</name>
<sequence length="156" mass="17173">MWKTGLALLAGLQLTGCASPFERMWQGLATCDLAELYVDGETGQAANAQLRKYIPYKVSDGFAWYKLHEELHGLPVVGFIVPASTFEVHALFIDTPIANARRLTHNAYGSEFADETLHDEGKAPLLLRDPNNPKRTIIDCTRGESEGEQGDATLPE</sequence>
<dbReference type="RefSeq" id="WP_026456773.1">
    <property type="nucleotide sequence ID" value="NZ_CP084358.1"/>
</dbReference>
<dbReference type="AlphaFoldDB" id="A0A175VMT7"/>